<keyword evidence="7" id="KW-1185">Reference proteome</keyword>
<dbReference type="PANTHER" id="PTHR42813">
    <property type="entry name" value="ZINC-TYPE ALCOHOL DEHYDROGENASE-LIKE"/>
    <property type="match status" value="1"/>
</dbReference>
<dbReference type="InterPro" id="IPR011032">
    <property type="entry name" value="GroES-like_sf"/>
</dbReference>
<dbReference type="EMBL" id="VFPQ01000001">
    <property type="protein sequence ID" value="TQM77529.1"/>
    <property type="molecule type" value="Genomic_DNA"/>
</dbReference>
<feature type="domain" description="Alcohol dehydrogenase-like C-terminal" evidence="4">
    <location>
        <begin position="190"/>
        <end position="260"/>
    </location>
</feature>
<dbReference type="Gene3D" id="3.90.180.10">
    <property type="entry name" value="Medium-chain alcohol dehydrogenases, catalytic domain"/>
    <property type="match status" value="1"/>
</dbReference>
<gene>
    <name evidence="6" type="ORF">FHX40_4294</name>
</gene>
<dbReference type="SUPFAM" id="SSF51735">
    <property type="entry name" value="NAD(P)-binding Rossmann-fold domains"/>
    <property type="match status" value="1"/>
</dbReference>
<dbReference type="CDD" id="cd08283">
    <property type="entry name" value="FDH_like_1"/>
    <property type="match status" value="1"/>
</dbReference>
<name>A0A543J3X5_9ACTN</name>
<evidence type="ECO:0000313" key="6">
    <source>
        <dbReference type="EMBL" id="TQM77529.1"/>
    </source>
</evidence>
<evidence type="ECO:0000256" key="1">
    <source>
        <dbReference type="ARBA" id="ARBA00001947"/>
    </source>
</evidence>
<dbReference type="InterPro" id="IPR013149">
    <property type="entry name" value="ADH-like_C"/>
</dbReference>
<dbReference type="Pfam" id="PF00107">
    <property type="entry name" value="ADH_zinc_N"/>
    <property type="match status" value="1"/>
</dbReference>
<keyword evidence="3" id="KW-0862">Zinc</keyword>
<dbReference type="InterPro" id="IPR013154">
    <property type="entry name" value="ADH-like_N"/>
</dbReference>
<accession>A0A543J3X5</accession>
<dbReference type="RefSeq" id="WP_142261241.1">
    <property type="nucleotide sequence ID" value="NZ_BMPV01000002.1"/>
</dbReference>
<dbReference type="AlphaFoldDB" id="A0A543J3X5"/>
<feature type="domain" description="Alcohol dehydrogenase-like N-terminal" evidence="5">
    <location>
        <begin position="25"/>
        <end position="147"/>
    </location>
</feature>
<evidence type="ECO:0000259" key="4">
    <source>
        <dbReference type="Pfam" id="PF00107"/>
    </source>
</evidence>
<reference evidence="6 7" key="1">
    <citation type="submission" date="2019-06" db="EMBL/GenBank/DDBJ databases">
        <title>Sequencing the genomes of 1000 actinobacteria strains.</title>
        <authorList>
            <person name="Klenk H.-P."/>
        </authorList>
    </citation>
    <scope>NUCLEOTIDE SEQUENCE [LARGE SCALE GENOMIC DNA]</scope>
    <source>
        <strain evidence="6 7">DSM 43186</strain>
    </source>
</reference>
<evidence type="ECO:0000259" key="5">
    <source>
        <dbReference type="Pfam" id="PF08240"/>
    </source>
</evidence>
<evidence type="ECO:0000256" key="3">
    <source>
        <dbReference type="ARBA" id="ARBA00022833"/>
    </source>
</evidence>
<proteinExistence type="predicted"/>
<dbReference type="GO" id="GO:0046872">
    <property type="term" value="F:metal ion binding"/>
    <property type="evidence" value="ECO:0007669"/>
    <property type="project" value="UniProtKB-KW"/>
</dbReference>
<sequence length="383" mass="40974">MRAVVWQGPRKVSVENVPDPRIEEPTDAVIRVTATGLCGSDLHLFDHGASMLVKPGDILGHEALGVVEEVGSAVTHIKPGDRVVVPFNISCGRCFMCDQGLYSQCETMQSMHGRKGAALYGYGHMYGGVPGAQAEYLRVPQAHFGPIKVDDGIPDTTAVLLADVLPTAWQAVEYAKVPPGGTLVVYGLGPIGQMCCRIARHLGAARVIGIDRYPDRLKLAAAHGAETIDFTTVDDVVETVREMTGGRGGDSVIDAVGMDADGSLAEKMLQTVKVQPDRMAALHHALGSVRRGGTVSVTGVYGGWMMRFPLGDLFDKQVALHWGQANVRRWTDRILEVLRAGDPIDAAGLVTTEMPLGEASRAYTAFRDKEAGVIKVVLRPGEG</sequence>
<dbReference type="PANTHER" id="PTHR42813:SF2">
    <property type="entry name" value="DEHYDROGENASE, ZINC-CONTAINING, PUTATIVE (AFU_ORTHOLOGUE AFUA_2G02810)-RELATED"/>
    <property type="match status" value="1"/>
</dbReference>
<dbReference type="Proteomes" id="UP000319213">
    <property type="component" value="Unassembled WGS sequence"/>
</dbReference>
<keyword evidence="2" id="KW-0479">Metal-binding</keyword>
<comment type="cofactor">
    <cofactor evidence="1">
        <name>Zn(2+)</name>
        <dbReference type="ChEBI" id="CHEBI:29105"/>
    </cofactor>
</comment>
<dbReference type="InterPro" id="IPR036291">
    <property type="entry name" value="NAD(P)-bd_dom_sf"/>
</dbReference>
<comment type="caution">
    <text evidence="6">The sequence shown here is derived from an EMBL/GenBank/DDBJ whole genome shotgun (WGS) entry which is preliminary data.</text>
</comment>
<dbReference type="OrthoDB" id="241504at2"/>
<organism evidence="6 7">
    <name type="scientific">Thermopolyspora flexuosa</name>
    <dbReference type="NCBI Taxonomy" id="103836"/>
    <lineage>
        <taxon>Bacteria</taxon>
        <taxon>Bacillati</taxon>
        <taxon>Actinomycetota</taxon>
        <taxon>Actinomycetes</taxon>
        <taxon>Streptosporangiales</taxon>
        <taxon>Streptosporangiaceae</taxon>
        <taxon>Thermopolyspora</taxon>
    </lineage>
</organism>
<protein>
    <submittedName>
        <fullName evidence="6">Threonine dehydrogenase-like Zn-dependent dehydrogenase</fullName>
    </submittedName>
</protein>
<evidence type="ECO:0000313" key="7">
    <source>
        <dbReference type="Proteomes" id="UP000319213"/>
    </source>
</evidence>
<evidence type="ECO:0000256" key="2">
    <source>
        <dbReference type="ARBA" id="ARBA00022723"/>
    </source>
</evidence>
<dbReference type="Gene3D" id="3.40.50.720">
    <property type="entry name" value="NAD(P)-binding Rossmann-like Domain"/>
    <property type="match status" value="1"/>
</dbReference>
<dbReference type="SUPFAM" id="SSF50129">
    <property type="entry name" value="GroES-like"/>
    <property type="match status" value="1"/>
</dbReference>
<dbReference type="Pfam" id="PF08240">
    <property type="entry name" value="ADH_N"/>
    <property type="match status" value="1"/>
</dbReference>